<comment type="similarity">
    <text evidence="1">Belongs to the nitroreductase family.</text>
</comment>
<dbReference type="AlphaFoldDB" id="A0A6F8VFX9"/>
<evidence type="ECO:0000313" key="5">
    <source>
        <dbReference type="Proteomes" id="UP000502260"/>
    </source>
</evidence>
<gene>
    <name evidence="4" type="ORF">SKTS_25150</name>
</gene>
<dbReference type="KEGG" id="slac:SKTS_25150"/>
<evidence type="ECO:0000313" key="4">
    <source>
        <dbReference type="EMBL" id="BCB27629.1"/>
    </source>
</evidence>
<dbReference type="SUPFAM" id="SSF55469">
    <property type="entry name" value="FMN-dependent nitroreductase-like"/>
    <property type="match status" value="1"/>
</dbReference>
<dbReference type="PANTHER" id="PTHR43673:SF10">
    <property type="entry name" value="NADH DEHYDROGENASE_NAD(P)H NITROREDUCTASE XCC3605-RELATED"/>
    <property type="match status" value="1"/>
</dbReference>
<sequence>MQHKPAITAVPVHEIITKRWSCRAFDAAKPVSRDQIVALMEAARWAPSCFGDEPWHFIVWDKDTDAAAWNKAFDCLGEWNQNWVKNAPLLILVTANSVFHKNGKPNAWGQYDSGAAAENMCLQAVAMGLMAHQMGGFDPDKARKAFGIPEQFSCMAMIAVGYQGEETVLDEELKALEVACRARSAIGEHFFEGTWGKAIKTG</sequence>
<dbReference type="InterPro" id="IPR000415">
    <property type="entry name" value="Nitroreductase-like"/>
</dbReference>
<dbReference type="PANTHER" id="PTHR43673">
    <property type="entry name" value="NAD(P)H NITROREDUCTASE YDGI-RELATED"/>
    <property type="match status" value="1"/>
</dbReference>
<dbReference type="CDD" id="cd02138">
    <property type="entry name" value="TdsD-like"/>
    <property type="match status" value="1"/>
</dbReference>
<protein>
    <submittedName>
        <fullName evidence="4">Nitroreductase</fullName>
    </submittedName>
</protein>
<dbReference type="Pfam" id="PF00881">
    <property type="entry name" value="Nitroreductase"/>
    <property type="match status" value="1"/>
</dbReference>
<evidence type="ECO:0000259" key="3">
    <source>
        <dbReference type="Pfam" id="PF00881"/>
    </source>
</evidence>
<dbReference type="GO" id="GO:0016491">
    <property type="term" value="F:oxidoreductase activity"/>
    <property type="evidence" value="ECO:0007669"/>
    <property type="project" value="UniProtKB-KW"/>
</dbReference>
<feature type="domain" description="Nitroreductase" evidence="3">
    <location>
        <begin position="16"/>
        <end position="162"/>
    </location>
</feature>
<dbReference type="EMBL" id="AP022853">
    <property type="protein sequence ID" value="BCB27629.1"/>
    <property type="molecule type" value="Genomic_DNA"/>
</dbReference>
<evidence type="ECO:0000256" key="1">
    <source>
        <dbReference type="ARBA" id="ARBA00007118"/>
    </source>
</evidence>
<keyword evidence="5" id="KW-1185">Reference proteome</keyword>
<organism evidence="4 5">
    <name type="scientific">Sulfurimicrobium lacus</name>
    <dbReference type="NCBI Taxonomy" id="2715678"/>
    <lineage>
        <taxon>Bacteria</taxon>
        <taxon>Pseudomonadati</taxon>
        <taxon>Pseudomonadota</taxon>
        <taxon>Betaproteobacteria</taxon>
        <taxon>Nitrosomonadales</taxon>
        <taxon>Sulfuricellaceae</taxon>
        <taxon>Sulfurimicrobium</taxon>
    </lineage>
</organism>
<proteinExistence type="inferred from homology"/>
<dbReference type="RefSeq" id="WP_173065627.1">
    <property type="nucleotide sequence ID" value="NZ_AP022853.1"/>
</dbReference>
<dbReference type="InterPro" id="IPR029479">
    <property type="entry name" value="Nitroreductase"/>
</dbReference>
<dbReference type="Proteomes" id="UP000502260">
    <property type="component" value="Chromosome"/>
</dbReference>
<dbReference type="Gene3D" id="3.40.109.10">
    <property type="entry name" value="NADH Oxidase"/>
    <property type="match status" value="1"/>
</dbReference>
<name>A0A6F8VFX9_9PROT</name>
<accession>A0A6F8VFX9</accession>
<evidence type="ECO:0000256" key="2">
    <source>
        <dbReference type="ARBA" id="ARBA00023002"/>
    </source>
</evidence>
<reference evidence="5" key="1">
    <citation type="submission" date="2020-03" db="EMBL/GenBank/DDBJ databases">
        <title>Complete genome sequence of sulfur-oxidizing bacterium skT11.</title>
        <authorList>
            <person name="Kanda M."/>
            <person name="Kojima H."/>
            <person name="Fukui M."/>
        </authorList>
    </citation>
    <scope>NUCLEOTIDE SEQUENCE [LARGE SCALE GENOMIC DNA]</scope>
    <source>
        <strain evidence="5">skT11</strain>
    </source>
</reference>
<keyword evidence="2" id="KW-0560">Oxidoreductase</keyword>